<evidence type="ECO:0000259" key="1">
    <source>
        <dbReference type="Pfam" id="PF03732"/>
    </source>
</evidence>
<accession>A0A371GLS6</accession>
<dbReference type="PANTHER" id="PTHR33223:SF10">
    <property type="entry name" value="AMINOTRANSFERASE-LIKE PLANT MOBILE DOMAIN-CONTAINING PROTEIN"/>
    <property type="match status" value="1"/>
</dbReference>
<gene>
    <name evidence="2" type="ORF">CR513_26526</name>
</gene>
<proteinExistence type="predicted"/>
<reference evidence="2" key="1">
    <citation type="submission" date="2018-05" db="EMBL/GenBank/DDBJ databases">
        <title>Draft genome of Mucuna pruriens seed.</title>
        <authorList>
            <person name="Nnadi N.E."/>
            <person name="Vos R."/>
            <person name="Hasami M.H."/>
            <person name="Devisetty U.K."/>
            <person name="Aguiy J.C."/>
        </authorList>
    </citation>
    <scope>NUCLEOTIDE SEQUENCE [LARGE SCALE GENOMIC DNA]</scope>
    <source>
        <strain evidence="2">JCA_2017</strain>
    </source>
</reference>
<protein>
    <recommendedName>
        <fullName evidence="1">Retrotransposon gag domain-containing protein</fullName>
    </recommendedName>
</protein>
<dbReference type="AlphaFoldDB" id="A0A371GLS6"/>
<organism evidence="2 3">
    <name type="scientific">Mucuna pruriens</name>
    <name type="common">Velvet bean</name>
    <name type="synonym">Dolichos pruriens</name>
    <dbReference type="NCBI Taxonomy" id="157652"/>
    <lineage>
        <taxon>Eukaryota</taxon>
        <taxon>Viridiplantae</taxon>
        <taxon>Streptophyta</taxon>
        <taxon>Embryophyta</taxon>
        <taxon>Tracheophyta</taxon>
        <taxon>Spermatophyta</taxon>
        <taxon>Magnoliopsida</taxon>
        <taxon>eudicotyledons</taxon>
        <taxon>Gunneridae</taxon>
        <taxon>Pentapetalae</taxon>
        <taxon>rosids</taxon>
        <taxon>fabids</taxon>
        <taxon>Fabales</taxon>
        <taxon>Fabaceae</taxon>
        <taxon>Papilionoideae</taxon>
        <taxon>50 kb inversion clade</taxon>
        <taxon>NPAAA clade</taxon>
        <taxon>indigoferoid/millettioid clade</taxon>
        <taxon>Phaseoleae</taxon>
        <taxon>Mucuna</taxon>
    </lineage>
</organism>
<evidence type="ECO:0000313" key="3">
    <source>
        <dbReference type="Proteomes" id="UP000257109"/>
    </source>
</evidence>
<dbReference type="EMBL" id="QJKJ01005108">
    <property type="protein sequence ID" value="RDX91486.1"/>
    <property type="molecule type" value="Genomic_DNA"/>
</dbReference>
<feature type="non-terminal residue" evidence="2">
    <location>
        <position position="1"/>
    </location>
</feature>
<sequence length="332" mass="37947">MTEEAKKRQEEAEKIGNTPILSQFKKLVIDLFDGSQEPRTQVYINDANDLLSCKLFLGTLRGVAMRWFSSLPPRSVTSFVDLAAAFEFQFAANKTKRLKVADLFDIKQSKTETLKQYLARFNTAMVQIDDPDQKFFVKAFQKGFWVGSFSDSLALSRSASMTEIRARVKKHVELIQDGYLGRFVRRMEDKKQITDDHSRRNTTGGGSMVEMSLIVRKRYSQLVLAVQERSTKRQDPQIMFSDEDYKVIADYKVETVLVDQGSLANILFWPAFQKMDFSKSNLEAWEQVEIRGVINLETTVGTSSKTKVEKIRFTVINAPTSYNVILGRPTLN</sequence>
<feature type="domain" description="Retrotransposon gag" evidence="1">
    <location>
        <begin position="55"/>
        <end position="144"/>
    </location>
</feature>
<dbReference type="Proteomes" id="UP000257109">
    <property type="component" value="Unassembled WGS sequence"/>
</dbReference>
<keyword evidence="3" id="KW-1185">Reference proteome</keyword>
<dbReference type="InterPro" id="IPR005162">
    <property type="entry name" value="Retrotrans_gag_dom"/>
</dbReference>
<dbReference type="PANTHER" id="PTHR33223">
    <property type="entry name" value="CCHC-TYPE DOMAIN-CONTAINING PROTEIN"/>
    <property type="match status" value="1"/>
</dbReference>
<comment type="caution">
    <text evidence="2">The sequence shown here is derived from an EMBL/GenBank/DDBJ whole genome shotgun (WGS) entry which is preliminary data.</text>
</comment>
<name>A0A371GLS6_MUCPR</name>
<evidence type="ECO:0000313" key="2">
    <source>
        <dbReference type="EMBL" id="RDX91486.1"/>
    </source>
</evidence>
<dbReference type="Pfam" id="PF03732">
    <property type="entry name" value="Retrotrans_gag"/>
    <property type="match status" value="1"/>
</dbReference>